<dbReference type="InterPro" id="IPR053896">
    <property type="entry name" value="BTN3A2-like_Ig-C"/>
</dbReference>
<protein>
    <recommendedName>
        <fullName evidence="4">Ig-like domain-containing protein</fullName>
    </recommendedName>
</protein>
<dbReference type="GeneTree" id="ENSGT00940000179049"/>
<keyword evidence="2" id="KW-0472">Membrane</keyword>
<evidence type="ECO:0000256" key="3">
    <source>
        <dbReference type="ARBA" id="ARBA00023319"/>
    </source>
</evidence>
<proteinExistence type="predicted"/>
<dbReference type="GO" id="GO:0009897">
    <property type="term" value="C:external side of plasma membrane"/>
    <property type="evidence" value="ECO:0007669"/>
    <property type="project" value="TreeGrafter"/>
</dbReference>
<dbReference type="PROSITE" id="PS50835">
    <property type="entry name" value="IG_LIKE"/>
    <property type="match status" value="1"/>
</dbReference>
<evidence type="ECO:0000256" key="2">
    <source>
        <dbReference type="ARBA" id="ARBA00023136"/>
    </source>
</evidence>
<name>A0A8C5B7B9_GADMO</name>
<dbReference type="Pfam" id="PF22705">
    <property type="entry name" value="C2-set_3"/>
    <property type="match status" value="1"/>
</dbReference>
<dbReference type="GO" id="GO:0050852">
    <property type="term" value="P:T cell receptor signaling pathway"/>
    <property type="evidence" value="ECO:0007669"/>
    <property type="project" value="TreeGrafter"/>
</dbReference>
<dbReference type="Proteomes" id="UP000694546">
    <property type="component" value="Chromosome 6"/>
</dbReference>
<organism evidence="5 6">
    <name type="scientific">Gadus morhua</name>
    <name type="common">Atlantic cod</name>
    <dbReference type="NCBI Taxonomy" id="8049"/>
    <lineage>
        <taxon>Eukaryota</taxon>
        <taxon>Metazoa</taxon>
        <taxon>Chordata</taxon>
        <taxon>Craniata</taxon>
        <taxon>Vertebrata</taxon>
        <taxon>Euteleostomi</taxon>
        <taxon>Actinopterygii</taxon>
        <taxon>Neopterygii</taxon>
        <taxon>Teleostei</taxon>
        <taxon>Neoteleostei</taxon>
        <taxon>Acanthomorphata</taxon>
        <taxon>Zeiogadaria</taxon>
        <taxon>Gadariae</taxon>
        <taxon>Gadiformes</taxon>
        <taxon>Gadoidei</taxon>
        <taxon>Gadidae</taxon>
        <taxon>Gadus</taxon>
    </lineage>
</organism>
<dbReference type="Gene3D" id="2.60.40.10">
    <property type="entry name" value="Immunoglobulins"/>
    <property type="match status" value="2"/>
</dbReference>
<feature type="domain" description="Ig-like" evidence="4">
    <location>
        <begin position="154"/>
        <end position="223"/>
    </location>
</feature>
<accession>A0A8C5B7B9</accession>
<dbReference type="SUPFAM" id="SSF48726">
    <property type="entry name" value="Immunoglobulin"/>
    <property type="match status" value="2"/>
</dbReference>
<dbReference type="OMA" id="ERPTHEH"/>
<dbReference type="InterPro" id="IPR050504">
    <property type="entry name" value="IgSF_BTN/MOG"/>
</dbReference>
<dbReference type="PANTHER" id="PTHR24100">
    <property type="entry name" value="BUTYROPHILIN"/>
    <property type="match status" value="1"/>
</dbReference>
<evidence type="ECO:0000313" key="5">
    <source>
        <dbReference type="Ensembl" id="ENSGMOP00000041945.1"/>
    </source>
</evidence>
<comment type="subcellular location">
    <subcellularLocation>
        <location evidence="1">Membrane</location>
    </subcellularLocation>
</comment>
<evidence type="ECO:0000259" key="4">
    <source>
        <dbReference type="PROSITE" id="PS50835"/>
    </source>
</evidence>
<reference evidence="5" key="2">
    <citation type="submission" date="2025-09" db="UniProtKB">
        <authorList>
            <consortium name="Ensembl"/>
        </authorList>
    </citation>
    <scope>IDENTIFICATION</scope>
</reference>
<dbReference type="AlphaFoldDB" id="A0A8C5B7B9"/>
<dbReference type="InterPro" id="IPR036179">
    <property type="entry name" value="Ig-like_dom_sf"/>
</dbReference>
<evidence type="ECO:0000313" key="6">
    <source>
        <dbReference type="Proteomes" id="UP000694546"/>
    </source>
</evidence>
<keyword evidence="3" id="KW-0393">Immunoglobulin domain</keyword>
<evidence type="ECO:0000256" key="1">
    <source>
        <dbReference type="ARBA" id="ARBA00004370"/>
    </source>
</evidence>
<dbReference type="InterPro" id="IPR007110">
    <property type="entry name" value="Ig-like_dom"/>
</dbReference>
<keyword evidence="6" id="KW-1185">Reference proteome</keyword>
<dbReference type="GO" id="GO:0005102">
    <property type="term" value="F:signaling receptor binding"/>
    <property type="evidence" value="ECO:0007669"/>
    <property type="project" value="TreeGrafter"/>
</dbReference>
<sequence>MSDVMILFLSNIGQLLTRTALVGEDASLSYDPKLSKDLTETPVKCYTDKMIRTNDFVFKKDKPPKDNYKLLNPAYRGRTRLSDVDLKRGIFSLRLHNVTRADEDNYYFVFPSKRYKIQLLIGENATSREDKMDFKCAVSSATITLEKRPDCSGLVLRCESVGWYPQPQLSWWTDGGLPLPAVTMNTTWDPTGLYTISSTVVVESQGARNYICRVHQERSHRLSTSLFNTTSTAHDHIAALSLWRQCTSTPPGTPCQCVQGPGG</sequence>
<dbReference type="InterPro" id="IPR013783">
    <property type="entry name" value="Ig-like_fold"/>
</dbReference>
<dbReference type="GO" id="GO:0001817">
    <property type="term" value="P:regulation of cytokine production"/>
    <property type="evidence" value="ECO:0007669"/>
    <property type="project" value="TreeGrafter"/>
</dbReference>
<dbReference type="Ensembl" id="ENSGMOT00000062376.1">
    <property type="protein sequence ID" value="ENSGMOP00000041945.1"/>
    <property type="gene ID" value="ENSGMOG00000034757.1"/>
</dbReference>
<reference evidence="5" key="1">
    <citation type="submission" date="2025-08" db="UniProtKB">
        <authorList>
            <consortium name="Ensembl"/>
        </authorList>
    </citation>
    <scope>IDENTIFICATION</scope>
</reference>